<reference evidence="2" key="4">
    <citation type="submission" date="2019-03" db="UniProtKB">
        <authorList>
            <consortium name="EnsemblPlants"/>
        </authorList>
    </citation>
    <scope>IDENTIFICATION</scope>
</reference>
<reference evidence="2" key="5">
    <citation type="journal article" date="2021" name="G3 (Bethesda)">
        <title>Aegilops tauschii genome assembly Aet v5.0 features greater sequence contiguity and improved annotation.</title>
        <authorList>
            <person name="Wang L."/>
            <person name="Zhu T."/>
            <person name="Rodriguez J.C."/>
            <person name="Deal K.R."/>
            <person name="Dubcovsky J."/>
            <person name="McGuire P.E."/>
            <person name="Lux T."/>
            <person name="Spannagl M."/>
            <person name="Mayer K.F.X."/>
            <person name="Baldrich P."/>
            <person name="Meyers B.C."/>
            <person name="Huo N."/>
            <person name="Gu Y.Q."/>
            <person name="Zhou H."/>
            <person name="Devos K.M."/>
            <person name="Bennetzen J.L."/>
            <person name="Unver T."/>
            <person name="Budak H."/>
            <person name="Gulick P.J."/>
            <person name="Galiba G."/>
            <person name="Kalapos B."/>
            <person name="Nelson D.R."/>
            <person name="Li P."/>
            <person name="You F.M."/>
            <person name="Luo M.C."/>
            <person name="Dvorak J."/>
        </authorList>
    </citation>
    <scope>NUCLEOTIDE SEQUENCE [LARGE SCALE GENOMIC DNA]</scope>
    <source>
        <strain evidence="2">cv. AL8/78</strain>
    </source>
</reference>
<evidence type="ECO:0000313" key="3">
    <source>
        <dbReference type="Proteomes" id="UP000015105"/>
    </source>
</evidence>
<sequence>MNVSLDASVGTDQTEEKFWGRIGDYYCNNVTNHSRCTQGSLSHRCSVIQEQCDRWSSCVDQANHAPPSRVPITDYGPLIQELYKQCNKKGGSKVFTLNRCYKELVGNEKWIQRNFETTPKRSQISISVEADDEEDENPHKRTDGQKTARERKKNGGVGANKEELCDAIETKKALAAEHKAEKAGRWNKLKFMEDEKW</sequence>
<dbReference type="AlphaFoldDB" id="A0A453F663"/>
<reference evidence="3" key="2">
    <citation type="journal article" date="2017" name="Nat. Plants">
        <title>The Aegilops tauschii genome reveals multiple impacts of transposons.</title>
        <authorList>
            <person name="Zhao G."/>
            <person name="Zou C."/>
            <person name="Li K."/>
            <person name="Wang K."/>
            <person name="Li T."/>
            <person name="Gao L."/>
            <person name="Zhang X."/>
            <person name="Wang H."/>
            <person name="Yang Z."/>
            <person name="Liu X."/>
            <person name="Jiang W."/>
            <person name="Mao L."/>
            <person name="Kong X."/>
            <person name="Jiao Y."/>
            <person name="Jia J."/>
        </authorList>
    </citation>
    <scope>NUCLEOTIDE SEQUENCE [LARGE SCALE GENOMIC DNA]</scope>
    <source>
        <strain evidence="3">cv. AL8/78</strain>
    </source>
</reference>
<dbReference type="Gramene" id="AET3Gv20585300.1">
    <property type="protein sequence ID" value="AET3Gv20585300.1"/>
    <property type="gene ID" value="AET3Gv20585300"/>
</dbReference>
<feature type="compositionally biased region" description="Basic and acidic residues" evidence="1">
    <location>
        <begin position="137"/>
        <end position="148"/>
    </location>
</feature>
<proteinExistence type="predicted"/>
<accession>A0A453F663</accession>
<protein>
    <recommendedName>
        <fullName evidence="4">No apical meristem-associated C-terminal domain-containing protein</fullName>
    </recommendedName>
</protein>
<dbReference type="PANTHER" id="PTHR45125:SF37">
    <property type="entry name" value="NO APICAL MERISTEM-ASSOCIATED C-TERMINAL DOMAIN-CONTAINING PROTEIN"/>
    <property type="match status" value="1"/>
</dbReference>
<evidence type="ECO:0000256" key="1">
    <source>
        <dbReference type="SAM" id="MobiDB-lite"/>
    </source>
</evidence>
<reference evidence="2" key="3">
    <citation type="journal article" date="2017" name="Nature">
        <title>Genome sequence of the progenitor of the wheat D genome Aegilops tauschii.</title>
        <authorList>
            <person name="Luo M.C."/>
            <person name="Gu Y.Q."/>
            <person name="Puiu D."/>
            <person name="Wang H."/>
            <person name="Twardziok S.O."/>
            <person name="Deal K.R."/>
            <person name="Huo N."/>
            <person name="Zhu T."/>
            <person name="Wang L."/>
            <person name="Wang Y."/>
            <person name="McGuire P.E."/>
            <person name="Liu S."/>
            <person name="Long H."/>
            <person name="Ramasamy R.K."/>
            <person name="Rodriguez J.C."/>
            <person name="Van S.L."/>
            <person name="Yuan L."/>
            <person name="Wang Z."/>
            <person name="Xia Z."/>
            <person name="Xiao L."/>
            <person name="Anderson O.D."/>
            <person name="Ouyang S."/>
            <person name="Liang Y."/>
            <person name="Zimin A.V."/>
            <person name="Pertea G."/>
            <person name="Qi P."/>
            <person name="Bennetzen J.L."/>
            <person name="Dai X."/>
            <person name="Dawson M.W."/>
            <person name="Muller H.G."/>
            <person name="Kugler K."/>
            <person name="Rivarola-Duarte L."/>
            <person name="Spannagl M."/>
            <person name="Mayer K.F.X."/>
            <person name="Lu F.H."/>
            <person name="Bevan M.W."/>
            <person name="Leroy P."/>
            <person name="Li P."/>
            <person name="You F.M."/>
            <person name="Sun Q."/>
            <person name="Liu Z."/>
            <person name="Lyons E."/>
            <person name="Wicker T."/>
            <person name="Salzberg S.L."/>
            <person name="Devos K.M."/>
            <person name="Dvorak J."/>
        </authorList>
    </citation>
    <scope>NUCLEOTIDE SEQUENCE [LARGE SCALE GENOMIC DNA]</scope>
    <source>
        <strain evidence="2">cv. AL8/78</strain>
    </source>
</reference>
<dbReference type="EnsemblPlants" id="AET3Gv20585300.1">
    <property type="protein sequence ID" value="AET3Gv20585300.1"/>
    <property type="gene ID" value="AET3Gv20585300"/>
</dbReference>
<evidence type="ECO:0000313" key="2">
    <source>
        <dbReference type="EnsemblPlants" id="AET3Gv20585300.1"/>
    </source>
</evidence>
<organism evidence="2 3">
    <name type="scientific">Aegilops tauschii subsp. strangulata</name>
    <name type="common">Goatgrass</name>
    <dbReference type="NCBI Taxonomy" id="200361"/>
    <lineage>
        <taxon>Eukaryota</taxon>
        <taxon>Viridiplantae</taxon>
        <taxon>Streptophyta</taxon>
        <taxon>Embryophyta</taxon>
        <taxon>Tracheophyta</taxon>
        <taxon>Spermatophyta</taxon>
        <taxon>Magnoliopsida</taxon>
        <taxon>Liliopsida</taxon>
        <taxon>Poales</taxon>
        <taxon>Poaceae</taxon>
        <taxon>BOP clade</taxon>
        <taxon>Pooideae</taxon>
        <taxon>Triticodae</taxon>
        <taxon>Triticeae</taxon>
        <taxon>Triticinae</taxon>
        <taxon>Aegilops</taxon>
    </lineage>
</organism>
<name>A0A453F663_AEGTS</name>
<feature type="region of interest" description="Disordered" evidence="1">
    <location>
        <begin position="127"/>
        <end position="162"/>
    </location>
</feature>
<dbReference type="Proteomes" id="UP000015105">
    <property type="component" value="Chromosome 3D"/>
</dbReference>
<keyword evidence="3" id="KW-1185">Reference proteome</keyword>
<dbReference type="PANTHER" id="PTHR45125">
    <property type="entry name" value="F21J9.4-RELATED"/>
    <property type="match status" value="1"/>
</dbReference>
<evidence type="ECO:0008006" key="4">
    <source>
        <dbReference type="Google" id="ProtNLM"/>
    </source>
</evidence>
<reference evidence="3" key="1">
    <citation type="journal article" date="2014" name="Science">
        <title>Ancient hybridizations among the ancestral genomes of bread wheat.</title>
        <authorList>
            <consortium name="International Wheat Genome Sequencing Consortium,"/>
            <person name="Marcussen T."/>
            <person name="Sandve S.R."/>
            <person name="Heier L."/>
            <person name="Spannagl M."/>
            <person name="Pfeifer M."/>
            <person name="Jakobsen K.S."/>
            <person name="Wulff B.B."/>
            <person name="Steuernagel B."/>
            <person name="Mayer K.F."/>
            <person name="Olsen O.A."/>
        </authorList>
    </citation>
    <scope>NUCLEOTIDE SEQUENCE [LARGE SCALE GENOMIC DNA]</scope>
    <source>
        <strain evidence="3">cv. AL8/78</strain>
    </source>
</reference>